<proteinExistence type="predicted"/>
<dbReference type="EnsemblMetazoa" id="AATE000142-RA">
    <property type="protein sequence ID" value="AATE000142-PA.1"/>
    <property type="gene ID" value="AATE000142"/>
</dbReference>
<reference evidence="1" key="1">
    <citation type="submission" date="2022-08" db="UniProtKB">
        <authorList>
            <consortium name="EnsemblMetazoa"/>
        </authorList>
    </citation>
    <scope>IDENTIFICATION</scope>
    <source>
        <strain evidence="1">EBRO</strain>
    </source>
</reference>
<dbReference type="VEuPathDB" id="VectorBase:AATE000142"/>
<protein>
    <submittedName>
        <fullName evidence="1">Uncharacterized protein</fullName>
    </submittedName>
</protein>
<sequence>MSNPDVLNTFSSASKHGSTAFANVFTHSIRVDRLRQYLLNTVSRSPVGLAASTSCWNCPMSISPWPHSMNVWAAVLALSYASLGAPADVHLSRRSFSTSSIEGIGRFAGRRSRMASTSM</sequence>
<accession>A0A182IJ57</accession>
<organism evidence="1">
    <name type="scientific">Anopheles atroparvus</name>
    <name type="common">European mosquito</name>
    <dbReference type="NCBI Taxonomy" id="41427"/>
    <lineage>
        <taxon>Eukaryota</taxon>
        <taxon>Metazoa</taxon>
        <taxon>Ecdysozoa</taxon>
        <taxon>Arthropoda</taxon>
        <taxon>Hexapoda</taxon>
        <taxon>Insecta</taxon>
        <taxon>Pterygota</taxon>
        <taxon>Neoptera</taxon>
        <taxon>Endopterygota</taxon>
        <taxon>Diptera</taxon>
        <taxon>Nematocera</taxon>
        <taxon>Culicoidea</taxon>
        <taxon>Culicidae</taxon>
        <taxon>Anophelinae</taxon>
        <taxon>Anopheles</taxon>
    </lineage>
</organism>
<dbReference type="AlphaFoldDB" id="A0A182IJ57"/>
<evidence type="ECO:0000313" key="1">
    <source>
        <dbReference type="EnsemblMetazoa" id="AATE000142-PA.1"/>
    </source>
</evidence>
<name>A0A182IJ57_ANOAO</name>